<organism evidence="9 10">
    <name type="scientific">Nitrococcus mobilis Nb-231</name>
    <dbReference type="NCBI Taxonomy" id="314278"/>
    <lineage>
        <taxon>Bacteria</taxon>
        <taxon>Pseudomonadati</taxon>
        <taxon>Pseudomonadota</taxon>
        <taxon>Gammaproteobacteria</taxon>
        <taxon>Chromatiales</taxon>
        <taxon>Ectothiorhodospiraceae</taxon>
        <taxon>Nitrococcus</taxon>
    </lineage>
</organism>
<evidence type="ECO:0000313" key="9">
    <source>
        <dbReference type="EMBL" id="EAR20860.1"/>
    </source>
</evidence>
<dbReference type="EMBL" id="AAOF01000015">
    <property type="protein sequence ID" value="EAR20860.1"/>
    <property type="molecule type" value="Genomic_DNA"/>
</dbReference>
<dbReference type="Pfam" id="PF16198">
    <property type="entry name" value="TruB_C_2"/>
    <property type="match status" value="1"/>
</dbReference>
<protein>
    <recommendedName>
        <fullName evidence="5">tRNA pseudouridine synthase B</fullName>
        <ecNumber evidence="5">5.4.99.25</ecNumber>
    </recommendedName>
    <alternativeName>
        <fullName evidence="5">tRNA pseudouridine(55) synthase</fullName>
        <shortName evidence="5">Psi55 synthase</shortName>
    </alternativeName>
    <alternativeName>
        <fullName evidence="5">tRNA pseudouridylate synthase</fullName>
    </alternativeName>
    <alternativeName>
        <fullName evidence="5">tRNA-uridine isomerase</fullName>
    </alternativeName>
</protein>
<dbReference type="GO" id="GO:0031119">
    <property type="term" value="P:tRNA pseudouridine synthesis"/>
    <property type="evidence" value="ECO:0007669"/>
    <property type="project" value="UniProtKB-UniRule"/>
</dbReference>
<dbReference type="Pfam" id="PF01509">
    <property type="entry name" value="TruB_N"/>
    <property type="match status" value="1"/>
</dbReference>
<dbReference type="GO" id="GO:0160148">
    <property type="term" value="F:tRNA pseudouridine(55) synthase activity"/>
    <property type="evidence" value="ECO:0007669"/>
    <property type="project" value="UniProtKB-EC"/>
</dbReference>
<evidence type="ECO:0000259" key="6">
    <source>
        <dbReference type="Pfam" id="PF01509"/>
    </source>
</evidence>
<dbReference type="OrthoDB" id="9802309at2"/>
<feature type="domain" description="tRNA pseudouridine synthase II TruB subfamily 1 C-terminal" evidence="7">
    <location>
        <begin position="244"/>
        <end position="300"/>
    </location>
</feature>
<dbReference type="CDD" id="cd21152">
    <property type="entry name" value="PUA_TruB_bacterial"/>
    <property type="match status" value="1"/>
</dbReference>
<comment type="caution">
    <text evidence="9">The sequence shown here is derived from an EMBL/GenBank/DDBJ whole genome shotgun (WGS) entry which is preliminary data.</text>
</comment>
<dbReference type="HOGENOM" id="CLU_032087_0_3_6"/>
<evidence type="ECO:0000256" key="3">
    <source>
        <dbReference type="ARBA" id="ARBA00022694"/>
    </source>
</evidence>
<feature type="domain" description="tRNA pseudouridylate synthase B C-terminal" evidence="8">
    <location>
        <begin position="179"/>
        <end position="240"/>
    </location>
</feature>
<dbReference type="Proteomes" id="UP000003374">
    <property type="component" value="Unassembled WGS sequence"/>
</dbReference>
<comment type="catalytic activity">
    <reaction evidence="1 5">
        <text>uridine(55) in tRNA = pseudouridine(55) in tRNA</text>
        <dbReference type="Rhea" id="RHEA:42532"/>
        <dbReference type="Rhea" id="RHEA-COMP:10101"/>
        <dbReference type="Rhea" id="RHEA-COMP:10102"/>
        <dbReference type="ChEBI" id="CHEBI:65314"/>
        <dbReference type="ChEBI" id="CHEBI:65315"/>
        <dbReference type="EC" id="5.4.99.25"/>
    </reaction>
</comment>
<dbReference type="InterPro" id="IPR015947">
    <property type="entry name" value="PUA-like_sf"/>
</dbReference>
<evidence type="ECO:0000259" key="7">
    <source>
        <dbReference type="Pfam" id="PF09157"/>
    </source>
</evidence>
<dbReference type="Gene3D" id="3.30.2350.10">
    <property type="entry name" value="Pseudouridine synthase"/>
    <property type="match status" value="1"/>
</dbReference>
<keyword evidence="10" id="KW-1185">Reference proteome</keyword>
<feature type="domain" description="Pseudouridine synthase II N-terminal" evidence="6">
    <location>
        <begin position="30"/>
        <end position="178"/>
    </location>
</feature>
<gene>
    <name evidence="5" type="primary">truB</name>
    <name evidence="9" type="ORF">NB231_03757</name>
</gene>
<dbReference type="InterPro" id="IPR015240">
    <property type="entry name" value="tRNA_sdUridine_synth_fam1_C"/>
</dbReference>
<dbReference type="PANTHER" id="PTHR13767:SF2">
    <property type="entry name" value="PSEUDOURIDYLATE SYNTHASE TRUB1"/>
    <property type="match status" value="1"/>
</dbReference>
<evidence type="ECO:0000256" key="4">
    <source>
        <dbReference type="ARBA" id="ARBA00023235"/>
    </source>
</evidence>
<keyword evidence="3 5" id="KW-0819">tRNA processing</keyword>
<evidence type="ECO:0000256" key="5">
    <source>
        <dbReference type="HAMAP-Rule" id="MF_01080"/>
    </source>
</evidence>
<sequence length="303" mass="33250">MTRKGRRLNGILLFDKPQGMTSNAALQRVKRIYGARKAGHTGSLDPLATGLLPICFGEATKVCDFLLGANKHYIITACFGVVTDTGDADGTRLAERAVDTLDGAALQSVLARYTGVLEQIPPMFSALKHRGQRLYELARQGLEVERKPRTIRIDRLRLLAVRGVEADLEVLCSKGTYVRTLVADIGEALGPGAHVSALRRVGLGPYDEAPRMHTWEDIETVAAQGYEALDTLLLPMESALVHWPALHLSNEVAFYIRQGQPVWIPKAPAEGWVRLYSSKDRFLGMGAILQDGRVAPKRLVSET</sequence>
<dbReference type="AlphaFoldDB" id="A4BTP6"/>
<dbReference type="NCBIfam" id="TIGR00431">
    <property type="entry name" value="TruB"/>
    <property type="match status" value="1"/>
</dbReference>
<dbReference type="GO" id="GO:0003723">
    <property type="term" value="F:RNA binding"/>
    <property type="evidence" value="ECO:0007669"/>
    <property type="project" value="InterPro"/>
</dbReference>
<dbReference type="InterPro" id="IPR032819">
    <property type="entry name" value="TruB_C"/>
</dbReference>
<reference evidence="9 10" key="1">
    <citation type="submission" date="2006-02" db="EMBL/GenBank/DDBJ databases">
        <authorList>
            <person name="Waterbury J."/>
            <person name="Ferriera S."/>
            <person name="Johnson J."/>
            <person name="Kravitz S."/>
            <person name="Halpern A."/>
            <person name="Remington K."/>
            <person name="Beeson K."/>
            <person name="Tran B."/>
            <person name="Rogers Y.-H."/>
            <person name="Friedman R."/>
            <person name="Venter J.C."/>
        </authorList>
    </citation>
    <scope>NUCLEOTIDE SEQUENCE [LARGE SCALE GENOMIC DNA]</scope>
    <source>
        <strain evidence="9 10">Nb-231</strain>
    </source>
</reference>
<dbReference type="STRING" id="314278.NB231_03757"/>
<accession>A4BTP6</accession>
<comment type="function">
    <text evidence="5">Responsible for synthesis of pseudouridine from uracil-55 in the psi GC loop of transfer RNAs.</text>
</comment>
<dbReference type="RefSeq" id="WP_004999832.1">
    <property type="nucleotide sequence ID" value="NZ_CH672427.1"/>
</dbReference>
<dbReference type="SUPFAM" id="SSF88697">
    <property type="entry name" value="PUA domain-like"/>
    <property type="match status" value="1"/>
</dbReference>
<dbReference type="InterPro" id="IPR036974">
    <property type="entry name" value="PUA_sf"/>
</dbReference>
<dbReference type="InterPro" id="IPR014780">
    <property type="entry name" value="tRNA_psdUridine_synth_TruB"/>
</dbReference>
<dbReference type="EC" id="5.4.99.25" evidence="5"/>
<dbReference type="InterPro" id="IPR020103">
    <property type="entry name" value="PsdUridine_synth_cat_dom_sf"/>
</dbReference>
<evidence type="ECO:0000259" key="8">
    <source>
        <dbReference type="Pfam" id="PF16198"/>
    </source>
</evidence>
<dbReference type="PANTHER" id="PTHR13767">
    <property type="entry name" value="TRNA-PSEUDOURIDINE SYNTHASE"/>
    <property type="match status" value="1"/>
</dbReference>
<dbReference type="GO" id="GO:1990481">
    <property type="term" value="P:mRNA pseudouridine synthesis"/>
    <property type="evidence" value="ECO:0007669"/>
    <property type="project" value="TreeGrafter"/>
</dbReference>
<keyword evidence="4 5" id="KW-0413">Isomerase</keyword>
<proteinExistence type="inferred from homology"/>
<dbReference type="Gene3D" id="2.30.130.10">
    <property type="entry name" value="PUA domain"/>
    <property type="match status" value="1"/>
</dbReference>
<evidence type="ECO:0000313" key="10">
    <source>
        <dbReference type="Proteomes" id="UP000003374"/>
    </source>
</evidence>
<evidence type="ECO:0000256" key="2">
    <source>
        <dbReference type="ARBA" id="ARBA00005642"/>
    </source>
</evidence>
<feature type="active site" description="Nucleophile" evidence="5">
    <location>
        <position position="45"/>
    </location>
</feature>
<dbReference type="SUPFAM" id="SSF55120">
    <property type="entry name" value="Pseudouridine synthase"/>
    <property type="match status" value="1"/>
</dbReference>
<comment type="similarity">
    <text evidence="2 5">Belongs to the pseudouridine synthase TruB family. Type 1 subfamily.</text>
</comment>
<dbReference type="FunFam" id="2.30.130.10:FF:000012">
    <property type="entry name" value="tRNA pseudouridine synthase B"/>
    <property type="match status" value="1"/>
</dbReference>
<name>A4BTP6_9GAMM</name>
<dbReference type="InterPro" id="IPR002501">
    <property type="entry name" value="PsdUridine_synth_N"/>
</dbReference>
<dbReference type="eggNOG" id="COG0130">
    <property type="taxonomic scope" value="Bacteria"/>
</dbReference>
<dbReference type="CDD" id="cd02573">
    <property type="entry name" value="PseudoU_synth_EcTruB"/>
    <property type="match status" value="1"/>
</dbReference>
<dbReference type="HAMAP" id="MF_01080">
    <property type="entry name" value="TruB_bact"/>
    <property type="match status" value="1"/>
</dbReference>
<dbReference type="Pfam" id="PF09157">
    <property type="entry name" value="TruB-C_2"/>
    <property type="match status" value="1"/>
</dbReference>
<evidence type="ECO:0000256" key="1">
    <source>
        <dbReference type="ARBA" id="ARBA00000385"/>
    </source>
</evidence>